<accession>G9XM32</accession>
<dbReference type="InterPro" id="IPR038062">
    <property type="entry name" value="ScdA-like_N_sf"/>
</dbReference>
<dbReference type="SUPFAM" id="SSF140683">
    <property type="entry name" value="SP0561-like"/>
    <property type="match status" value="1"/>
</dbReference>
<organism evidence="2 3">
    <name type="scientific">Desulfitobacterium hafniense DP7</name>
    <dbReference type="NCBI Taxonomy" id="537010"/>
    <lineage>
        <taxon>Bacteria</taxon>
        <taxon>Bacillati</taxon>
        <taxon>Bacillota</taxon>
        <taxon>Clostridia</taxon>
        <taxon>Eubacteriales</taxon>
        <taxon>Desulfitobacteriaceae</taxon>
        <taxon>Desulfitobacterium</taxon>
    </lineage>
</organism>
<sequence>MMVLEEGDAMKTIDLSKTVYEICSADPEAVTIMKELGFKEITNPGMLNTAGRFMTIPKGAAMKKISLAHIKETFAQKGYEIIE</sequence>
<proteinExistence type="predicted"/>
<evidence type="ECO:0000313" key="3">
    <source>
        <dbReference type="Proteomes" id="UP000004416"/>
    </source>
</evidence>
<reference evidence="2 3" key="1">
    <citation type="submission" date="2011-08" db="EMBL/GenBank/DDBJ databases">
        <authorList>
            <person name="Weinstock G."/>
            <person name="Sodergren E."/>
            <person name="Clifton S."/>
            <person name="Fulton L."/>
            <person name="Fulton B."/>
            <person name="Courtney L."/>
            <person name="Fronick C."/>
            <person name="Harrison M."/>
            <person name="Strong C."/>
            <person name="Farmer C."/>
            <person name="Delahaunty K."/>
            <person name="Markovic C."/>
            <person name="Hall O."/>
            <person name="Minx P."/>
            <person name="Tomlinson C."/>
            <person name="Mitreva M."/>
            <person name="Hou S."/>
            <person name="Chen J."/>
            <person name="Wollam A."/>
            <person name="Pepin K.H."/>
            <person name="Johnson M."/>
            <person name="Bhonagiri V."/>
            <person name="Zhang X."/>
            <person name="Suruliraj S."/>
            <person name="Warren W."/>
            <person name="Chinwalla A."/>
            <person name="Mardis E.R."/>
            <person name="Wilson R.K."/>
        </authorList>
    </citation>
    <scope>NUCLEOTIDE SEQUENCE [LARGE SCALE GENOMIC DNA]</scope>
    <source>
        <strain evidence="2 3">DP7</strain>
    </source>
</reference>
<dbReference type="PATRIC" id="fig|537010.4.peg.1890"/>
<dbReference type="Proteomes" id="UP000004416">
    <property type="component" value="Unassembled WGS sequence"/>
</dbReference>
<evidence type="ECO:0000259" key="1">
    <source>
        <dbReference type="Pfam" id="PF08984"/>
    </source>
</evidence>
<comment type="caution">
    <text evidence="2">The sequence shown here is derived from an EMBL/GenBank/DDBJ whole genome shotgun (WGS) entry which is preliminary data.</text>
</comment>
<dbReference type="EMBL" id="AFZX01000045">
    <property type="protein sequence ID" value="EHL07259.1"/>
    <property type="molecule type" value="Genomic_DNA"/>
</dbReference>
<dbReference type="HOGENOM" id="CLU_188488_1_0_9"/>
<dbReference type="Pfam" id="PF08984">
    <property type="entry name" value="DUF1858"/>
    <property type="match status" value="1"/>
</dbReference>
<name>G9XM32_DESHA</name>
<gene>
    <name evidence="2" type="ORF">HMPREF0322_02018</name>
</gene>
<dbReference type="InterPro" id="IPR015077">
    <property type="entry name" value="DUF1858"/>
</dbReference>
<evidence type="ECO:0000313" key="2">
    <source>
        <dbReference type="EMBL" id="EHL07259.1"/>
    </source>
</evidence>
<dbReference type="AlphaFoldDB" id="G9XM32"/>
<feature type="domain" description="DUF1858" evidence="1">
    <location>
        <begin position="13"/>
        <end position="70"/>
    </location>
</feature>
<protein>
    <recommendedName>
        <fullName evidence="1">DUF1858 domain-containing protein</fullName>
    </recommendedName>
</protein>
<dbReference type="Gene3D" id="1.10.3910.10">
    <property type="entry name" value="SP0561-like"/>
    <property type="match status" value="1"/>
</dbReference>